<keyword evidence="2 3" id="KW-0732">Signal</keyword>
<feature type="domain" description="Leucine-binding protein" evidence="4">
    <location>
        <begin position="44"/>
        <end position="391"/>
    </location>
</feature>
<feature type="signal peptide" evidence="3">
    <location>
        <begin position="1"/>
        <end position="30"/>
    </location>
</feature>
<organism evidence="5 6">
    <name type="scientific">Marinobacterium lutimaris</name>
    <dbReference type="NCBI Taxonomy" id="568106"/>
    <lineage>
        <taxon>Bacteria</taxon>
        <taxon>Pseudomonadati</taxon>
        <taxon>Pseudomonadota</taxon>
        <taxon>Gammaproteobacteria</taxon>
        <taxon>Oceanospirillales</taxon>
        <taxon>Oceanospirillaceae</taxon>
        <taxon>Marinobacterium</taxon>
    </lineage>
</organism>
<sequence length="424" mass="47311">MRNKPAVLRRSLMTLSIVLALSAVTGVRQAQAELAIGASAEEAEVTVGCLFPLNGRGGLYGKDSAVGIRLAFEWLAQQESDYPKMRVLIEDSRSKPSRATRLVRDFVHNEGARFICGVVNSSIAWQVSQVAQAEKAFFIGTDHGSSRLTDGEVSPYYFRLNNNSRQSMEAAAAYIRDRFSNSQRRTLRISYLGPDYDYGYSMLADLRRSLTDVGVRYELVTTLWPRLYEPDYTPHIQALIEQPTDLIVNSLWGGDLVAFIQQANKTELFDHAPFANFDTGGNYEVLSALGQDMPNGLILAARHHNNWPDTPYNRWFTRRFFELSGRYPSYAAEGAYAGILAIAETARQAGPDASDEMIRQTLEQLKLKLPEDPTGFTSYMDAETHQIQQVISIGVSAPDTSLPPATHLLTDWKSYAPDALKQPR</sequence>
<dbReference type="Proteomes" id="UP000236745">
    <property type="component" value="Unassembled WGS sequence"/>
</dbReference>
<dbReference type="Pfam" id="PF13458">
    <property type="entry name" value="Peripla_BP_6"/>
    <property type="match status" value="1"/>
</dbReference>
<comment type="similarity">
    <text evidence="1">Belongs to the leucine-binding protein family.</text>
</comment>
<dbReference type="Gene3D" id="3.40.50.2300">
    <property type="match status" value="2"/>
</dbReference>
<dbReference type="InterPro" id="IPR006311">
    <property type="entry name" value="TAT_signal"/>
</dbReference>
<evidence type="ECO:0000256" key="1">
    <source>
        <dbReference type="ARBA" id="ARBA00010062"/>
    </source>
</evidence>
<reference evidence="5 6" key="1">
    <citation type="submission" date="2016-10" db="EMBL/GenBank/DDBJ databases">
        <authorList>
            <person name="de Groot N.N."/>
        </authorList>
    </citation>
    <scope>NUCLEOTIDE SEQUENCE [LARGE SCALE GENOMIC DNA]</scope>
    <source>
        <strain evidence="5 6">DSM 22012</strain>
    </source>
</reference>
<dbReference type="InterPro" id="IPR051010">
    <property type="entry name" value="BCAA_transport"/>
</dbReference>
<name>A0A1H5Y3H4_9GAMM</name>
<dbReference type="PANTHER" id="PTHR30483">
    <property type="entry name" value="LEUCINE-SPECIFIC-BINDING PROTEIN"/>
    <property type="match status" value="1"/>
</dbReference>
<evidence type="ECO:0000259" key="4">
    <source>
        <dbReference type="Pfam" id="PF13458"/>
    </source>
</evidence>
<dbReference type="SUPFAM" id="SSF53822">
    <property type="entry name" value="Periplasmic binding protein-like I"/>
    <property type="match status" value="1"/>
</dbReference>
<dbReference type="InterPro" id="IPR028082">
    <property type="entry name" value="Peripla_BP_I"/>
</dbReference>
<dbReference type="EMBL" id="FNVQ01000001">
    <property type="protein sequence ID" value="SEG18448.1"/>
    <property type="molecule type" value="Genomic_DNA"/>
</dbReference>
<feature type="chain" id="PRO_5009290107" evidence="3">
    <location>
        <begin position="31"/>
        <end position="424"/>
    </location>
</feature>
<dbReference type="CDD" id="cd06330">
    <property type="entry name" value="PBP1_As_SBP-like"/>
    <property type="match status" value="1"/>
</dbReference>
<evidence type="ECO:0000256" key="3">
    <source>
        <dbReference type="SAM" id="SignalP"/>
    </source>
</evidence>
<dbReference type="PROSITE" id="PS51318">
    <property type="entry name" value="TAT"/>
    <property type="match status" value="1"/>
</dbReference>
<gene>
    <name evidence="5" type="ORF">SAMN05444390_1011600</name>
</gene>
<evidence type="ECO:0000313" key="5">
    <source>
        <dbReference type="EMBL" id="SEG18448.1"/>
    </source>
</evidence>
<proteinExistence type="inferred from homology"/>
<keyword evidence="6" id="KW-1185">Reference proteome</keyword>
<dbReference type="InterPro" id="IPR028081">
    <property type="entry name" value="Leu-bd"/>
</dbReference>
<dbReference type="AlphaFoldDB" id="A0A1H5Y3H4"/>
<evidence type="ECO:0000256" key="2">
    <source>
        <dbReference type="ARBA" id="ARBA00022729"/>
    </source>
</evidence>
<protein>
    <submittedName>
        <fullName evidence="5">Amino acid/amide ABC transporter substrate-binding protein, HAAT family</fullName>
    </submittedName>
</protein>
<accession>A0A1H5Y3H4</accession>
<dbReference type="PANTHER" id="PTHR30483:SF37">
    <property type="entry name" value="ABC TRANSPORTER SUBSTRATE-BINDING PROTEIN"/>
    <property type="match status" value="1"/>
</dbReference>
<evidence type="ECO:0000313" key="6">
    <source>
        <dbReference type="Proteomes" id="UP000236745"/>
    </source>
</evidence>